<name>A9WLC7_RENSM</name>
<dbReference type="Proteomes" id="UP000002007">
    <property type="component" value="Chromosome"/>
</dbReference>
<evidence type="ECO:0000313" key="2">
    <source>
        <dbReference type="Proteomes" id="UP000002007"/>
    </source>
</evidence>
<dbReference type="EMBL" id="CP000910">
    <property type="protein sequence ID" value="ABY22326.1"/>
    <property type="molecule type" value="Genomic_DNA"/>
</dbReference>
<dbReference type="HOGENOM" id="CLU_2234338_0_0_11"/>
<organism evidence="1 2">
    <name type="scientific">Renibacterium salmoninarum (strain ATCC 33209 / DSM 20767 / JCM 11484 / NBRC 15589 / NCIMB 2235)</name>
    <dbReference type="NCBI Taxonomy" id="288705"/>
    <lineage>
        <taxon>Bacteria</taxon>
        <taxon>Bacillati</taxon>
        <taxon>Actinomycetota</taxon>
        <taxon>Actinomycetes</taxon>
        <taxon>Micrococcales</taxon>
        <taxon>Micrococcaceae</taxon>
        <taxon>Renibacterium</taxon>
    </lineage>
</organism>
<evidence type="ECO:0000313" key="1">
    <source>
        <dbReference type="EMBL" id="ABY22326.1"/>
    </source>
</evidence>
<reference evidence="2" key="1">
    <citation type="journal article" date="2008" name="J. Bacteriol.">
        <title>Genome sequence of the fish pathogen Renibacterium salmoninarum suggests reductive evolution away from an environmental Arthrobacter ancestor.</title>
        <authorList>
            <person name="Wiens G.D."/>
            <person name="Rockey D.D."/>
            <person name="Wu Z."/>
            <person name="Chang J."/>
            <person name="Levy R."/>
            <person name="Crane S."/>
            <person name="Chen D.S."/>
            <person name="Capri G.R."/>
            <person name="Burnett J.R."/>
            <person name="Sudheesh P.S."/>
            <person name="Schipma M.J."/>
            <person name="Burd H."/>
            <person name="Bhattacharyya A."/>
            <person name="Rhodes L.D."/>
            <person name="Kaul R."/>
            <person name="Strom M.S."/>
        </authorList>
    </citation>
    <scope>NUCLEOTIDE SEQUENCE [LARGE SCALE GENOMIC DNA]</scope>
    <source>
        <strain evidence="2">ATCC 33209 / DSM 20767 / JCM 11484 / NBRC 15589 / NCIMB 2235</strain>
    </source>
</reference>
<dbReference type="AlphaFoldDB" id="A9WLC7"/>
<keyword evidence="2" id="KW-1185">Reference proteome</keyword>
<sequence length="105" mass="12134">MGVCGETAHRTASQSGGLNRCHNEAWECRIMSYRRAEDRNNLSSKYSSHAFLPSQKSRHLCGHDFSDHICRFFWPPLTSSPVRTWRAAVRGLVKNKLTTPWHYWG</sequence>
<proteinExistence type="predicted"/>
<gene>
    <name evidence="1" type="ordered locus">RSal33209_0577</name>
</gene>
<accession>A9WLC7</accession>
<protein>
    <submittedName>
        <fullName evidence="1">Uncharacterized protein</fullName>
    </submittedName>
</protein>
<dbReference type="KEGG" id="rsa:RSal33209_0577"/>